<name>W5JQW2_ANODA</name>
<reference evidence="4" key="4">
    <citation type="submission" date="2015-06" db="UniProtKB">
        <authorList>
            <consortium name="EnsemblMetazoa"/>
        </authorList>
    </citation>
    <scope>IDENTIFICATION</scope>
</reference>
<dbReference type="OMA" id="RYTMITH"/>
<evidence type="ECO:0000256" key="1">
    <source>
        <dbReference type="ARBA" id="ARBA00022679"/>
    </source>
</evidence>
<accession>W5JQW2</accession>
<dbReference type="GO" id="GO:0006688">
    <property type="term" value="P:glycosphingolipid biosynthetic process"/>
    <property type="evidence" value="ECO:0007669"/>
    <property type="project" value="TreeGrafter"/>
</dbReference>
<dbReference type="GO" id="GO:0005794">
    <property type="term" value="C:Golgi apparatus"/>
    <property type="evidence" value="ECO:0007669"/>
    <property type="project" value="TreeGrafter"/>
</dbReference>
<dbReference type="AlphaFoldDB" id="W5JQW2"/>
<dbReference type="VEuPathDB" id="VectorBase:ADAC002941"/>
<dbReference type="GO" id="GO:0008378">
    <property type="term" value="F:galactosyltransferase activity"/>
    <property type="evidence" value="ECO:0007669"/>
    <property type="project" value="TreeGrafter"/>
</dbReference>
<reference evidence="3" key="2">
    <citation type="submission" date="2010-05" db="EMBL/GenBank/DDBJ databases">
        <authorList>
            <person name="Almeida L.G."/>
            <person name="Nicolas M.F."/>
            <person name="Souza R.C."/>
            <person name="Vasconcelos A.T.R."/>
        </authorList>
    </citation>
    <scope>NUCLEOTIDE SEQUENCE</scope>
</reference>
<protein>
    <recommendedName>
        <fullName evidence="2">Galactosyltransferase C-terminal domain-containing protein</fullName>
    </recommendedName>
</protein>
<proteinExistence type="predicted"/>
<dbReference type="InterPro" id="IPR027791">
    <property type="entry name" value="Galactosyl_T_C"/>
</dbReference>
<dbReference type="VEuPathDB" id="VectorBase:ADAR2_006446"/>
<gene>
    <name evidence="3" type="ORF">AND_002941</name>
</gene>
<dbReference type="EnsemblMetazoa" id="ADAC002941-RA">
    <property type="protein sequence ID" value="ADAC002941-PA"/>
    <property type="gene ID" value="ADAC002941"/>
</dbReference>
<dbReference type="GO" id="GO:0016020">
    <property type="term" value="C:membrane"/>
    <property type="evidence" value="ECO:0007669"/>
    <property type="project" value="GOC"/>
</dbReference>
<dbReference type="PANTHER" id="PTHR19300:SF57">
    <property type="entry name" value="BETA-1,4-N-ACETYLGALACTOSAMINYLTRANSFERASE"/>
    <property type="match status" value="1"/>
</dbReference>
<dbReference type="HOGENOM" id="CLU_044391_8_1_1"/>
<dbReference type="GO" id="GO:0033842">
    <property type="term" value="F:N-acetyl-beta-glucosaminyl-derivative 4-beta-N-acetylgalactosaminyltransferase activity"/>
    <property type="evidence" value="ECO:0007669"/>
    <property type="project" value="TreeGrafter"/>
</dbReference>
<dbReference type="EMBL" id="ADMH02000694">
    <property type="protein sequence ID" value="ETN65295.1"/>
    <property type="molecule type" value="Genomic_DNA"/>
</dbReference>
<feature type="domain" description="Galactosyltransferase C-terminal" evidence="2">
    <location>
        <begin position="1"/>
        <end position="53"/>
    </location>
</feature>
<reference evidence="3 5" key="1">
    <citation type="journal article" date="2010" name="BMC Genomics">
        <title>Combination of measures distinguishes pre-miRNAs from other stem-loops in the genome of the newly sequenced Anopheles darlingi.</title>
        <authorList>
            <person name="Mendes N.D."/>
            <person name="Freitas A.T."/>
            <person name="Vasconcelos A.T."/>
            <person name="Sagot M.F."/>
        </authorList>
    </citation>
    <scope>NUCLEOTIDE SEQUENCE</scope>
</reference>
<dbReference type="InterPro" id="IPR003859">
    <property type="entry name" value="Galactosyl_T"/>
</dbReference>
<keyword evidence="1" id="KW-0808">Transferase</keyword>
<dbReference type="InterPro" id="IPR029044">
    <property type="entry name" value="Nucleotide-diphossugar_trans"/>
</dbReference>
<keyword evidence="5" id="KW-1185">Reference proteome</keyword>
<evidence type="ECO:0000313" key="4">
    <source>
        <dbReference type="EnsemblMetazoa" id="ADAC002941-PA"/>
    </source>
</evidence>
<dbReference type="eggNOG" id="KOG3916">
    <property type="taxonomic scope" value="Eukaryota"/>
</dbReference>
<dbReference type="GO" id="GO:0005975">
    <property type="term" value="P:carbohydrate metabolic process"/>
    <property type="evidence" value="ECO:0007669"/>
    <property type="project" value="InterPro"/>
</dbReference>
<sequence>MTEKQFRTVNGFSNSFWGWGGEDDDMSNRLKHFGFHIARYPVNIARYTMLNHKKEKANPKRFEKLVNGPKRYDSDGLNSLHYQLLNLIKKPLYTWIHTEITPDSS</sequence>
<dbReference type="Pfam" id="PF02709">
    <property type="entry name" value="Glyco_transf_7C"/>
    <property type="match status" value="1"/>
</dbReference>
<dbReference type="SUPFAM" id="SSF53448">
    <property type="entry name" value="Nucleotide-diphospho-sugar transferases"/>
    <property type="match status" value="1"/>
</dbReference>
<dbReference type="PANTHER" id="PTHR19300">
    <property type="entry name" value="BETA-1,4-GALACTOSYLTRANSFERASE"/>
    <property type="match status" value="1"/>
</dbReference>
<reference evidence="3" key="3">
    <citation type="journal article" date="2013" name="Nucleic Acids Res.">
        <title>The genome of Anopheles darlingi, the main neotropical malaria vector.</title>
        <authorList>
            <person name="Marinotti O."/>
            <person name="Cerqueira G.C."/>
            <person name="de Almeida L.G."/>
            <person name="Ferro M.I."/>
            <person name="Loreto E.L."/>
            <person name="Zaha A."/>
            <person name="Teixeira S.M."/>
            <person name="Wespiser A.R."/>
            <person name="Almeida E Silva A."/>
            <person name="Schlindwein A.D."/>
            <person name="Pacheco A.C."/>
            <person name="Silva A.L."/>
            <person name="Graveley B.R."/>
            <person name="Walenz B.P."/>
            <person name="Lima Bde A."/>
            <person name="Ribeiro C.A."/>
            <person name="Nunes-Silva C.G."/>
            <person name="de Carvalho C.R."/>
            <person name="Soares C.M."/>
            <person name="de Menezes C.B."/>
            <person name="Matiolli C."/>
            <person name="Caffrey D."/>
            <person name="Araujo D.A."/>
            <person name="de Oliveira D.M."/>
            <person name="Golenbock D."/>
            <person name="Grisard E.C."/>
            <person name="Fantinatti-Garboggini F."/>
            <person name="de Carvalho F.M."/>
            <person name="Barcellos F.G."/>
            <person name="Prosdocimi F."/>
            <person name="May G."/>
            <person name="Azevedo Junior G.M."/>
            <person name="Guimaraes G.M."/>
            <person name="Goldman G.H."/>
            <person name="Padilha I.Q."/>
            <person name="Batista Jda S."/>
            <person name="Ferro J.A."/>
            <person name="Ribeiro J.M."/>
            <person name="Fietto J.L."/>
            <person name="Dabbas K.M."/>
            <person name="Cerdeira L."/>
            <person name="Agnez-Lima L.F."/>
            <person name="Brocchi M."/>
            <person name="de Carvalho M.O."/>
            <person name="Teixeira Mde M."/>
            <person name="Diniz Maia Mde M."/>
            <person name="Goldman M.H."/>
            <person name="Cruz Schneider M.P."/>
            <person name="Felipe M.S."/>
            <person name="Hungria M."/>
            <person name="Nicolas M.F."/>
            <person name="Pereira M."/>
            <person name="Montes M.A."/>
            <person name="Cantao M.E."/>
            <person name="Vincentz M."/>
            <person name="Rafael M.S."/>
            <person name="Silverman N."/>
            <person name="Stoco P.H."/>
            <person name="Souza R.C."/>
            <person name="Vicentini R."/>
            <person name="Gazzinelli R.T."/>
            <person name="Neves Rde O."/>
            <person name="Silva R."/>
            <person name="Astolfi-Filho S."/>
            <person name="Maciel T.E."/>
            <person name="Urmenyi T.P."/>
            <person name="Tadei W.P."/>
            <person name="Camargo E.P."/>
            <person name="de Vasconcelos A.T."/>
        </authorList>
    </citation>
    <scope>NUCLEOTIDE SEQUENCE</scope>
</reference>
<dbReference type="Gene3D" id="3.90.550.10">
    <property type="entry name" value="Spore Coat Polysaccharide Biosynthesis Protein SpsA, Chain A"/>
    <property type="match status" value="1"/>
</dbReference>
<dbReference type="Proteomes" id="UP000000673">
    <property type="component" value="Unassembled WGS sequence"/>
</dbReference>
<evidence type="ECO:0000259" key="2">
    <source>
        <dbReference type="Pfam" id="PF02709"/>
    </source>
</evidence>
<dbReference type="STRING" id="43151.W5JQW2"/>
<organism evidence="3">
    <name type="scientific">Anopheles darlingi</name>
    <name type="common">Mosquito</name>
    <dbReference type="NCBI Taxonomy" id="43151"/>
    <lineage>
        <taxon>Eukaryota</taxon>
        <taxon>Metazoa</taxon>
        <taxon>Ecdysozoa</taxon>
        <taxon>Arthropoda</taxon>
        <taxon>Hexapoda</taxon>
        <taxon>Insecta</taxon>
        <taxon>Pterygota</taxon>
        <taxon>Neoptera</taxon>
        <taxon>Endopterygota</taxon>
        <taxon>Diptera</taxon>
        <taxon>Nematocera</taxon>
        <taxon>Culicoidea</taxon>
        <taxon>Culicidae</taxon>
        <taxon>Anophelinae</taxon>
        <taxon>Anopheles</taxon>
    </lineage>
</organism>
<evidence type="ECO:0000313" key="3">
    <source>
        <dbReference type="EMBL" id="ETN65295.1"/>
    </source>
</evidence>
<evidence type="ECO:0000313" key="5">
    <source>
        <dbReference type="Proteomes" id="UP000000673"/>
    </source>
</evidence>